<keyword evidence="3 11" id="KW-0813">Transport</keyword>
<dbReference type="Proteomes" id="UP000199411">
    <property type="component" value="Unassembled WGS sequence"/>
</dbReference>
<dbReference type="InterPro" id="IPR045082">
    <property type="entry name" value="ATP_syn_F0_a_bact/chloroplast"/>
</dbReference>
<dbReference type="GO" id="GO:0042777">
    <property type="term" value="P:proton motive force-driven plasma membrane ATP synthesis"/>
    <property type="evidence" value="ECO:0007669"/>
    <property type="project" value="TreeGrafter"/>
</dbReference>
<comment type="subcellular location">
    <subcellularLocation>
        <location evidence="11 12">Cell membrane</location>
        <topology evidence="11 12">Multi-pass membrane protein</topology>
    </subcellularLocation>
    <subcellularLocation>
        <location evidence="1">Membrane</location>
        <topology evidence="1">Multi-pass membrane protein</topology>
    </subcellularLocation>
</comment>
<evidence type="ECO:0000256" key="5">
    <source>
        <dbReference type="ARBA" id="ARBA00022692"/>
    </source>
</evidence>
<dbReference type="EMBL" id="FMYU01000003">
    <property type="protein sequence ID" value="SDC19236.1"/>
    <property type="molecule type" value="Genomic_DNA"/>
</dbReference>
<keyword evidence="6 11" id="KW-0375">Hydrogen ion transport</keyword>
<organism evidence="13 14">
    <name type="scientific">Desulfurella multipotens</name>
    <dbReference type="NCBI Taxonomy" id="79269"/>
    <lineage>
        <taxon>Bacteria</taxon>
        <taxon>Pseudomonadati</taxon>
        <taxon>Campylobacterota</taxon>
        <taxon>Desulfurellia</taxon>
        <taxon>Desulfurellales</taxon>
        <taxon>Desulfurellaceae</taxon>
        <taxon>Desulfurella</taxon>
    </lineage>
</organism>
<dbReference type="GO" id="GO:0005886">
    <property type="term" value="C:plasma membrane"/>
    <property type="evidence" value="ECO:0007669"/>
    <property type="project" value="UniProtKB-SubCell"/>
</dbReference>
<comment type="function">
    <text evidence="11 12">Key component of the proton channel; it plays a direct role in the translocation of protons across the membrane.</text>
</comment>
<reference evidence="14" key="1">
    <citation type="submission" date="2016-10" db="EMBL/GenBank/DDBJ databases">
        <authorList>
            <person name="Varghese N."/>
            <person name="Submissions S."/>
        </authorList>
    </citation>
    <scope>NUCLEOTIDE SEQUENCE [LARGE SCALE GENOMIC DNA]</scope>
    <source>
        <strain evidence="14">DSM 8415</strain>
    </source>
</reference>
<dbReference type="InterPro" id="IPR023011">
    <property type="entry name" value="ATP_synth_F0_asu_AS"/>
</dbReference>
<keyword evidence="9 11" id="KW-0472">Membrane</keyword>
<keyword evidence="4 11" id="KW-0138">CF(0)</keyword>
<accession>A0A1G6JMP3</accession>
<dbReference type="InterPro" id="IPR000568">
    <property type="entry name" value="ATP_synth_F0_asu"/>
</dbReference>
<proteinExistence type="inferred from homology"/>
<evidence type="ECO:0000256" key="3">
    <source>
        <dbReference type="ARBA" id="ARBA00022448"/>
    </source>
</evidence>
<keyword evidence="7 11" id="KW-1133">Transmembrane helix</keyword>
<evidence type="ECO:0000256" key="1">
    <source>
        <dbReference type="ARBA" id="ARBA00004141"/>
    </source>
</evidence>
<dbReference type="PANTHER" id="PTHR42823">
    <property type="entry name" value="ATP SYNTHASE SUBUNIT A, CHLOROPLASTIC"/>
    <property type="match status" value="1"/>
</dbReference>
<feature type="transmembrane region" description="Helical" evidence="11">
    <location>
        <begin position="176"/>
        <end position="201"/>
    </location>
</feature>
<evidence type="ECO:0000256" key="4">
    <source>
        <dbReference type="ARBA" id="ARBA00022547"/>
    </source>
</evidence>
<dbReference type="PANTHER" id="PTHR42823:SF3">
    <property type="entry name" value="ATP SYNTHASE SUBUNIT A, CHLOROPLASTIC"/>
    <property type="match status" value="1"/>
</dbReference>
<evidence type="ECO:0000256" key="9">
    <source>
        <dbReference type="ARBA" id="ARBA00023136"/>
    </source>
</evidence>
<evidence type="ECO:0000313" key="13">
    <source>
        <dbReference type="EMBL" id="SDC19236.1"/>
    </source>
</evidence>
<evidence type="ECO:0000313" key="14">
    <source>
        <dbReference type="Proteomes" id="UP000199411"/>
    </source>
</evidence>
<dbReference type="CDD" id="cd00310">
    <property type="entry name" value="ATP-synt_Fo_a_6"/>
    <property type="match status" value="1"/>
</dbReference>
<keyword evidence="10 11" id="KW-0066">ATP synthesis</keyword>
<keyword evidence="14" id="KW-1185">Reference proteome</keyword>
<sequence length="224" mass="25495">MEAPNFLEFIAHALHLPNFMVFTWFIMLVIIVLAISVRFSLKFMPSNFQNVVEAFISGMYNFVEDILGPKETKKHFKLIASLGIFIFFSNIVELIPWFVPPTSSWNTTIALAILVFVYYQYLGIKHNGLKYIKHFMGPVWWLTPLMIPVEIIGHFARILSLSVRLFGNIGGDDLLLAVLFFLVPALVPIPVMFLILFAAVLQSFIFPLLTTLYIADAVATHHES</sequence>
<feature type="transmembrane region" description="Helical" evidence="11">
    <location>
        <begin position="20"/>
        <end position="41"/>
    </location>
</feature>
<dbReference type="RefSeq" id="WP_025392225.1">
    <property type="nucleotide sequence ID" value="NZ_FMYU01000003.1"/>
</dbReference>
<evidence type="ECO:0000256" key="2">
    <source>
        <dbReference type="ARBA" id="ARBA00006810"/>
    </source>
</evidence>
<evidence type="ECO:0000256" key="12">
    <source>
        <dbReference type="RuleBase" id="RU000483"/>
    </source>
</evidence>
<dbReference type="SUPFAM" id="SSF81336">
    <property type="entry name" value="F1F0 ATP synthase subunit A"/>
    <property type="match status" value="1"/>
</dbReference>
<comment type="similarity">
    <text evidence="2 11 12">Belongs to the ATPase A chain family.</text>
</comment>
<dbReference type="PROSITE" id="PS00449">
    <property type="entry name" value="ATPASE_A"/>
    <property type="match status" value="1"/>
</dbReference>
<dbReference type="Gene3D" id="1.20.120.220">
    <property type="entry name" value="ATP synthase, F0 complex, subunit A"/>
    <property type="match status" value="1"/>
</dbReference>
<dbReference type="InterPro" id="IPR035908">
    <property type="entry name" value="F0_ATP_A_sf"/>
</dbReference>
<dbReference type="PRINTS" id="PR00123">
    <property type="entry name" value="ATPASEA"/>
</dbReference>
<keyword evidence="8 11" id="KW-0406">Ion transport</keyword>
<dbReference type="Pfam" id="PF00119">
    <property type="entry name" value="ATP-synt_A"/>
    <property type="match status" value="1"/>
</dbReference>
<gene>
    <name evidence="11" type="primary">atpB</name>
    <name evidence="13" type="ORF">SAMN05660835_00422</name>
</gene>
<feature type="transmembrane region" description="Helical" evidence="11">
    <location>
        <begin position="135"/>
        <end position="156"/>
    </location>
</feature>
<protein>
    <recommendedName>
        <fullName evidence="11 12">ATP synthase subunit a</fullName>
    </recommendedName>
    <alternativeName>
        <fullName evidence="11">ATP synthase F0 sector subunit a</fullName>
    </alternativeName>
    <alternativeName>
        <fullName evidence="11">F-ATPase subunit 6</fullName>
    </alternativeName>
</protein>
<evidence type="ECO:0000256" key="11">
    <source>
        <dbReference type="HAMAP-Rule" id="MF_01393"/>
    </source>
</evidence>
<feature type="transmembrane region" description="Helical" evidence="11">
    <location>
        <begin position="105"/>
        <end position="123"/>
    </location>
</feature>
<name>A0A1G6JMP3_9BACT</name>
<evidence type="ECO:0000256" key="7">
    <source>
        <dbReference type="ARBA" id="ARBA00022989"/>
    </source>
</evidence>
<feature type="transmembrane region" description="Helical" evidence="11">
    <location>
        <begin position="78"/>
        <end position="99"/>
    </location>
</feature>
<keyword evidence="5 11" id="KW-0812">Transmembrane</keyword>
<evidence type="ECO:0000256" key="6">
    <source>
        <dbReference type="ARBA" id="ARBA00022781"/>
    </source>
</evidence>
<dbReference type="HAMAP" id="MF_01393">
    <property type="entry name" value="ATP_synth_a_bact"/>
    <property type="match status" value="1"/>
</dbReference>
<dbReference type="GO" id="GO:0045259">
    <property type="term" value="C:proton-transporting ATP synthase complex"/>
    <property type="evidence" value="ECO:0007669"/>
    <property type="project" value="UniProtKB-KW"/>
</dbReference>
<dbReference type="OrthoDB" id="9789241at2"/>
<evidence type="ECO:0000256" key="8">
    <source>
        <dbReference type="ARBA" id="ARBA00023065"/>
    </source>
</evidence>
<keyword evidence="11" id="KW-1003">Cell membrane</keyword>
<evidence type="ECO:0000256" key="10">
    <source>
        <dbReference type="ARBA" id="ARBA00023310"/>
    </source>
</evidence>
<dbReference type="NCBIfam" id="TIGR01131">
    <property type="entry name" value="ATP_synt_6_or_A"/>
    <property type="match status" value="1"/>
</dbReference>
<dbReference type="AlphaFoldDB" id="A0A1G6JMP3"/>
<dbReference type="GO" id="GO:0046933">
    <property type="term" value="F:proton-transporting ATP synthase activity, rotational mechanism"/>
    <property type="evidence" value="ECO:0007669"/>
    <property type="project" value="UniProtKB-UniRule"/>
</dbReference>